<dbReference type="OrthoDB" id="2976890at2759"/>
<dbReference type="RefSeq" id="XP_680912.1">
    <property type="nucleotide sequence ID" value="XM_675820.1"/>
</dbReference>
<dbReference type="HOGENOM" id="CLU_2497884_0_0_1"/>
<proteinExistence type="predicted"/>
<sequence length="86" mass="9771">MDNCDVYYIVLILDPQVKGDLILSEIEDKEAVANIVNDIISGEARQILGVPELQLNDSVHRDTDLKAKFLNQELGFNDRTARSVWR</sequence>
<organism evidence="1 2">
    <name type="scientific">Emericella nidulans (strain FGSC A4 / ATCC 38163 / CBS 112.46 / NRRL 194 / M139)</name>
    <name type="common">Aspergillus nidulans</name>
    <dbReference type="NCBI Taxonomy" id="227321"/>
    <lineage>
        <taxon>Eukaryota</taxon>
        <taxon>Fungi</taxon>
        <taxon>Dikarya</taxon>
        <taxon>Ascomycota</taxon>
        <taxon>Pezizomycotina</taxon>
        <taxon>Eurotiomycetes</taxon>
        <taxon>Eurotiomycetidae</taxon>
        <taxon>Eurotiales</taxon>
        <taxon>Aspergillaceae</taxon>
        <taxon>Aspergillus</taxon>
        <taxon>Aspergillus subgen. Nidulantes</taxon>
    </lineage>
</organism>
<evidence type="ECO:0000313" key="2">
    <source>
        <dbReference type="Proteomes" id="UP000000560"/>
    </source>
</evidence>
<dbReference type="EMBL" id="BN001304">
    <property type="protein sequence ID" value="CBF79804.1"/>
    <property type="molecule type" value="Genomic_DNA"/>
</dbReference>
<dbReference type="AlphaFoldDB" id="Q5AVN7"/>
<reference evidence="2" key="1">
    <citation type="journal article" date="2005" name="Nature">
        <title>Sequencing of Aspergillus nidulans and comparative analysis with A. fumigatus and A. oryzae.</title>
        <authorList>
            <person name="Galagan J.E."/>
            <person name="Calvo S.E."/>
            <person name="Cuomo C."/>
            <person name="Ma L.J."/>
            <person name="Wortman J.R."/>
            <person name="Batzoglou S."/>
            <person name="Lee S.I."/>
            <person name="Basturkmen M."/>
            <person name="Spevak C.C."/>
            <person name="Clutterbuck J."/>
            <person name="Kapitonov V."/>
            <person name="Jurka J."/>
            <person name="Scazzocchio C."/>
            <person name="Farman M."/>
            <person name="Butler J."/>
            <person name="Purcell S."/>
            <person name="Harris S."/>
            <person name="Braus G.H."/>
            <person name="Draht O."/>
            <person name="Busch S."/>
            <person name="D'Enfert C."/>
            <person name="Bouchier C."/>
            <person name="Goldman G.H."/>
            <person name="Bell-Pedersen D."/>
            <person name="Griffiths-Jones S."/>
            <person name="Doonan J.H."/>
            <person name="Yu J."/>
            <person name="Vienken K."/>
            <person name="Pain A."/>
            <person name="Freitag M."/>
            <person name="Selker E.U."/>
            <person name="Archer D.B."/>
            <person name="Penalva M.A."/>
            <person name="Oakley B.R."/>
            <person name="Momany M."/>
            <person name="Tanaka T."/>
            <person name="Kumagai T."/>
            <person name="Asai K."/>
            <person name="Machida M."/>
            <person name="Nierman W.C."/>
            <person name="Denning D.W."/>
            <person name="Caddick M."/>
            <person name="Hynes M."/>
            <person name="Paoletti M."/>
            <person name="Fischer R."/>
            <person name="Miller B."/>
            <person name="Dyer P."/>
            <person name="Sachs M.S."/>
            <person name="Osmani S.A."/>
            <person name="Birren B.W."/>
        </authorList>
    </citation>
    <scope>NUCLEOTIDE SEQUENCE [LARGE SCALE GENOMIC DNA]</scope>
    <source>
        <strain evidence="2">FGSC A4 / ATCC 38163 / CBS 112.46 / NRRL 194 / M139</strain>
    </source>
</reference>
<dbReference type="Proteomes" id="UP000000560">
    <property type="component" value="Chromosome IV"/>
</dbReference>
<evidence type="ECO:0000313" key="1">
    <source>
        <dbReference type="EMBL" id="CBF79804.1"/>
    </source>
</evidence>
<reference evidence="2" key="2">
    <citation type="journal article" date="2009" name="Fungal Genet. Biol.">
        <title>The 2008 update of the Aspergillus nidulans genome annotation: a community effort.</title>
        <authorList>
            <person name="Wortman J.R."/>
            <person name="Gilsenan J.M."/>
            <person name="Joardar V."/>
            <person name="Deegan J."/>
            <person name="Clutterbuck J."/>
            <person name="Andersen M.R."/>
            <person name="Archer D."/>
            <person name="Bencina M."/>
            <person name="Braus G."/>
            <person name="Coutinho P."/>
            <person name="von Dohren H."/>
            <person name="Doonan J."/>
            <person name="Driessen A.J."/>
            <person name="Durek P."/>
            <person name="Espeso E."/>
            <person name="Fekete E."/>
            <person name="Flipphi M."/>
            <person name="Estrada C.G."/>
            <person name="Geysens S."/>
            <person name="Goldman G."/>
            <person name="de Groot P.W."/>
            <person name="Hansen K."/>
            <person name="Harris S.D."/>
            <person name="Heinekamp T."/>
            <person name="Helmstaedt K."/>
            <person name="Henrissat B."/>
            <person name="Hofmann G."/>
            <person name="Homan T."/>
            <person name="Horio T."/>
            <person name="Horiuchi H."/>
            <person name="James S."/>
            <person name="Jones M."/>
            <person name="Karaffa L."/>
            <person name="Karanyi Z."/>
            <person name="Kato M."/>
            <person name="Keller N."/>
            <person name="Kelly D.E."/>
            <person name="Kiel J.A."/>
            <person name="Kim J.M."/>
            <person name="van der Klei I.J."/>
            <person name="Klis F.M."/>
            <person name="Kovalchuk A."/>
            <person name="Krasevec N."/>
            <person name="Kubicek C.P."/>
            <person name="Liu B."/>
            <person name="Maccabe A."/>
            <person name="Meyer V."/>
            <person name="Mirabito P."/>
            <person name="Miskei M."/>
            <person name="Mos M."/>
            <person name="Mullins J."/>
            <person name="Nelson D.R."/>
            <person name="Nielsen J."/>
            <person name="Oakley B.R."/>
            <person name="Osmani S.A."/>
            <person name="Pakula T."/>
            <person name="Paszewski A."/>
            <person name="Paulsen I."/>
            <person name="Pilsyk S."/>
            <person name="Pocsi I."/>
            <person name="Punt P.J."/>
            <person name="Ram A.F."/>
            <person name="Ren Q."/>
            <person name="Robellet X."/>
            <person name="Robson G."/>
            <person name="Seiboth B."/>
            <person name="van Solingen P."/>
            <person name="Specht T."/>
            <person name="Sun J."/>
            <person name="Taheri-Talesh N."/>
            <person name="Takeshita N."/>
            <person name="Ussery D."/>
            <person name="vanKuyk P.A."/>
            <person name="Visser H."/>
            <person name="van de Vondervoort P.J."/>
            <person name="de Vries R.P."/>
            <person name="Walton J."/>
            <person name="Xiang X."/>
            <person name="Xiong Y."/>
            <person name="Zeng A.P."/>
            <person name="Brandt B.W."/>
            <person name="Cornell M.J."/>
            <person name="van den Hondel C.A."/>
            <person name="Visser J."/>
            <person name="Oliver S.G."/>
            <person name="Turner G."/>
        </authorList>
    </citation>
    <scope>GENOME REANNOTATION</scope>
    <source>
        <strain evidence="2">FGSC A4 / ATCC 38163 / CBS 112.46 / NRRL 194 / M139</strain>
    </source>
</reference>
<accession>C8VBZ2</accession>
<name>Q5AVN7_EMENI</name>
<dbReference type="InParanoid" id="Q5AVN7"/>
<accession>Q5AVN7</accession>
<keyword evidence="2" id="KW-1185">Reference proteome</keyword>
<protein>
    <submittedName>
        <fullName evidence="1">Uncharacterized protein</fullName>
    </submittedName>
</protein>
<dbReference type="KEGG" id="ani:ANIA_07643"/>
<gene>
    <name evidence="1" type="ORF">ANIA_07643</name>
</gene>
<dbReference type="GeneID" id="2869610"/>